<reference evidence="3 4" key="1">
    <citation type="submission" date="2010-05" db="EMBL/GenBank/DDBJ databases">
        <title>Complete sequence of Thermincola sp. JR.</title>
        <authorList>
            <consortium name="US DOE Joint Genome Institute"/>
            <person name="Lucas S."/>
            <person name="Copeland A."/>
            <person name="Lapidus A."/>
            <person name="Cheng J.-F."/>
            <person name="Bruce D."/>
            <person name="Goodwin L."/>
            <person name="Pitluck S."/>
            <person name="Chertkov O."/>
            <person name="Detter J.C."/>
            <person name="Han C."/>
            <person name="Tapia R."/>
            <person name="Land M."/>
            <person name="Hauser L."/>
            <person name="Kyrpides N."/>
            <person name="Mikhailova N."/>
            <person name="Hazen T.C."/>
            <person name="Woyke T."/>
        </authorList>
    </citation>
    <scope>NUCLEOTIDE SEQUENCE [LARGE SCALE GENOMIC DNA]</scope>
    <source>
        <strain evidence="3 4">JR</strain>
    </source>
</reference>
<dbReference type="STRING" id="635013.TherJR_0404"/>
<evidence type="ECO:0000256" key="1">
    <source>
        <dbReference type="ARBA" id="ARBA00022737"/>
    </source>
</evidence>
<keyword evidence="4" id="KW-1185">Reference proteome</keyword>
<feature type="domain" description="SLH" evidence="2">
    <location>
        <begin position="133"/>
        <end position="196"/>
    </location>
</feature>
<dbReference type="HOGENOM" id="CLU_1041818_0_0_9"/>
<dbReference type="PROSITE" id="PS51257">
    <property type="entry name" value="PROKAR_LIPOPROTEIN"/>
    <property type="match status" value="1"/>
</dbReference>
<sequence length="267" mass="30368">MRALQRLIKLILLVLIANLTIGCGNGQSEVKDIKDGTTRAEKASGTVAGIADLWFAKMNEAAKKGETVQIHIKDLGEFSDEDRQKLAERVLKSGAVEIGPDGKFEPNKPITRGEYVAWMFGYFNNILSPAPPEKPVYVDVQPEHKYYAIIQRLGADGHLPVDKDKKFRPDDYITREETAFITEYYTKEPLVMKDLQDGSVDYDKTVIEKYFDGDQIDPRYRTAVFMSDFEIGHALGQIRSFCPKRQLTRGQAALWLSWILPVHNYYD</sequence>
<gene>
    <name evidence="3" type="ordered locus">TherJR_0404</name>
</gene>
<dbReference type="eggNOG" id="COG3103">
    <property type="taxonomic scope" value="Bacteria"/>
</dbReference>
<organism evidence="3 4">
    <name type="scientific">Thermincola potens (strain JR)</name>
    <dbReference type="NCBI Taxonomy" id="635013"/>
    <lineage>
        <taxon>Bacteria</taxon>
        <taxon>Bacillati</taxon>
        <taxon>Bacillota</taxon>
        <taxon>Clostridia</taxon>
        <taxon>Eubacteriales</taxon>
        <taxon>Thermincolaceae</taxon>
        <taxon>Thermincola</taxon>
    </lineage>
</organism>
<evidence type="ECO:0000313" key="4">
    <source>
        <dbReference type="Proteomes" id="UP000002377"/>
    </source>
</evidence>
<dbReference type="Pfam" id="PF00395">
    <property type="entry name" value="SLH"/>
    <property type="match status" value="2"/>
</dbReference>
<accession>D5XAJ1</accession>
<evidence type="ECO:0000313" key="3">
    <source>
        <dbReference type="EMBL" id="ADG81290.1"/>
    </source>
</evidence>
<dbReference type="EMBL" id="CP002028">
    <property type="protein sequence ID" value="ADG81290.1"/>
    <property type="molecule type" value="Genomic_DNA"/>
</dbReference>
<keyword evidence="1" id="KW-0677">Repeat</keyword>
<evidence type="ECO:0000259" key="2">
    <source>
        <dbReference type="PROSITE" id="PS51272"/>
    </source>
</evidence>
<dbReference type="Proteomes" id="UP000002377">
    <property type="component" value="Chromosome"/>
</dbReference>
<protein>
    <submittedName>
        <fullName evidence="3">S-layer domain protein</fullName>
    </submittedName>
</protein>
<dbReference type="AlphaFoldDB" id="D5XAJ1"/>
<name>D5XAJ1_THEPJ</name>
<proteinExistence type="predicted"/>
<dbReference type="InterPro" id="IPR001119">
    <property type="entry name" value="SLH_dom"/>
</dbReference>
<dbReference type="KEGG" id="tjr:TherJR_0404"/>
<dbReference type="PROSITE" id="PS51272">
    <property type="entry name" value="SLH"/>
    <property type="match status" value="1"/>
</dbReference>